<evidence type="ECO:0000256" key="4">
    <source>
        <dbReference type="ARBA" id="ARBA00022881"/>
    </source>
</evidence>
<keyword evidence="3" id="KW-0228">DNA excision</keyword>
<dbReference type="InterPro" id="IPR050066">
    <property type="entry name" value="UvrABC_protein_C"/>
</dbReference>
<evidence type="ECO:0000313" key="9">
    <source>
        <dbReference type="Proteomes" id="UP000184536"/>
    </source>
</evidence>
<reference evidence="9" key="1">
    <citation type="submission" date="2016-11" db="EMBL/GenBank/DDBJ databases">
        <authorList>
            <person name="Varghese N."/>
            <person name="Submissions S."/>
        </authorList>
    </citation>
    <scope>NUCLEOTIDE SEQUENCE [LARGE SCALE GENOMIC DNA]</scope>
    <source>
        <strain evidence="9">DSM 17957</strain>
    </source>
</reference>
<dbReference type="GO" id="GO:0006289">
    <property type="term" value="P:nucleotide-excision repair"/>
    <property type="evidence" value="ECO:0007669"/>
    <property type="project" value="InterPro"/>
</dbReference>
<keyword evidence="5" id="KW-0234">DNA repair</keyword>
<dbReference type="CDD" id="cd10434">
    <property type="entry name" value="GIY-YIG_UvrC_Cho"/>
    <property type="match status" value="1"/>
</dbReference>
<sequence>MNLKEKAKLLPEKAGVYLMKDAMDHIVYVGKSKNLRQRVKQYFQNNKAHSPKVVRMMGVVKDFQYIVTDTELEALVLECRLIKEIKPFYNRLMKNDQGYVYICLSMEKHTKLSVVYDPEGYDRCFGPFTKRSMAEQILELIHKYYSVRRCSSHSERKREGCLNYQLNNCLGPCREDTDPEAYSQEIERAVSFLEGRDSSLLTLLQEKMMEAAARQEYHKAAIYRDELAVANMLKKRQKALGAVEDIKDILAMERIDEKQVKAFFIRDYRLWQKRRISLDGKSIEAVIEELREFIYPQLKKRHKRERKPLEHEAIDEAQILYHYLQGKRKNLFSLHLPIKLPKEGNNSKLERDLRKLVDKLHLQSDHS</sequence>
<dbReference type="PROSITE" id="PS50164">
    <property type="entry name" value="GIY_YIG"/>
    <property type="match status" value="1"/>
</dbReference>
<keyword evidence="9" id="KW-1185">Reference proteome</keyword>
<gene>
    <name evidence="8" type="ORF">SAMN02745975_00920</name>
</gene>
<feature type="domain" description="UVR" evidence="6">
    <location>
        <begin position="198"/>
        <end position="233"/>
    </location>
</feature>
<dbReference type="InterPro" id="IPR047296">
    <property type="entry name" value="GIY-YIG_UvrC_Cho"/>
</dbReference>
<name>A0A1M6F5V6_9FIRM</name>
<dbReference type="PROSITE" id="PS50151">
    <property type="entry name" value="UVR"/>
    <property type="match status" value="1"/>
</dbReference>
<proteinExistence type="predicted"/>
<evidence type="ECO:0000313" key="8">
    <source>
        <dbReference type="EMBL" id="SHI93053.1"/>
    </source>
</evidence>
<dbReference type="RefSeq" id="WP_110940189.1">
    <property type="nucleotide sequence ID" value="NZ_FQZV01000010.1"/>
</dbReference>
<keyword evidence="1" id="KW-0963">Cytoplasm</keyword>
<dbReference type="Pfam" id="PF02151">
    <property type="entry name" value="UVR"/>
    <property type="match status" value="1"/>
</dbReference>
<dbReference type="InterPro" id="IPR000305">
    <property type="entry name" value="GIY-YIG_endonuc"/>
</dbReference>
<keyword evidence="4" id="KW-0267">Excision nuclease</keyword>
<evidence type="ECO:0000256" key="1">
    <source>
        <dbReference type="ARBA" id="ARBA00022490"/>
    </source>
</evidence>
<dbReference type="GO" id="GO:0004518">
    <property type="term" value="F:nuclease activity"/>
    <property type="evidence" value="ECO:0007669"/>
    <property type="project" value="UniProtKB-KW"/>
</dbReference>
<accession>A0A1M6F5V6</accession>
<organism evidence="8 9">
    <name type="scientific">Geosporobacter subterraneus DSM 17957</name>
    <dbReference type="NCBI Taxonomy" id="1121919"/>
    <lineage>
        <taxon>Bacteria</taxon>
        <taxon>Bacillati</taxon>
        <taxon>Bacillota</taxon>
        <taxon>Clostridia</taxon>
        <taxon>Peptostreptococcales</taxon>
        <taxon>Thermotaleaceae</taxon>
        <taxon>Geosporobacter</taxon>
    </lineage>
</organism>
<dbReference type="GO" id="GO:0009380">
    <property type="term" value="C:excinuclease repair complex"/>
    <property type="evidence" value="ECO:0007669"/>
    <property type="project" value="TreeGrafter"/>
</dbReference>
<dbReference type="SUPFAM" id="SSF82771">
    <property type="entry name" value="GIY-YIG endonuclease"/>
    <property type="match status" value="1"/>
</dbReference>
<dbReference type="InterPro" id="IPR001943">
    <property type="entry name" value="UVR_dom"/>
</dbReference>
<dbReference type="Proteomes" id="UP000184536">
    <property type="component" value="Unassembled WGS sequence"/>
</dbReference>
<evidence type="ECO:0000256" key="2">
    <source>
        <dbReference type="ARBA" id="ARBA00022763"/>
    </source>
</evidence>
<evidence type="ECO:0000259" key="7">
    <source>
        <dbReference type="PROSITE" id="PS50164"/>
    </source>
</evidence>
<dbReference type="SUPFAM" id="SSF46600">
    <property type="entry name" value="C-terminal UvrC-binding domain of UvrB"/>
    <property type="match status" value="1"/>
</dbReference>
<dbReference type="Pfam" id="PF01541">
    <property type="entry name" value="GIY-YIG"/>
    <property type="match status" value="1"/>
</dbReference>
<evidence type="ECO:0000256" key="5">
    <source>
        <dbReference type="ARBA" id="ARBA00023204"/>
    </source>
</evidence>
<dbReference type="STRING" id="1121919.SAMN02745975_00920"/>
<evidence type="ECO:0000259" key="6">
    <source>
        <dbReference type="PROSITE" id="PS50151"/>
    </source>
</evidence>
<feature type="domain" description="GIY-YIG" evidence="7">
    <location>
        <begin position="12"/>
        <end position="91"/>
    </location>
</feature>
<keyword evidence="2" id="KW-0227">DNA damage</keyword>
<dbReference type="PANTHER" id="PTHR30562">
    <property type="entry name" value="UVRC/OXIDOREDUCTASE"/>
    <property type="match status" value="1"/>
</dbReference>
<dbReference type="EMBL" id="FQZV01000010">
    <property type="protein sequence ID" value="SHI93053.1"/>
    <property type="molecule type" value="Genomic_DNA"/>
</dbReference>
<evidence type="ECO:0000256" key="3">
    <source>
        <dbReference type="ARBA" id="ARBA00022769"/>
    </source>
</evidence>
<dbReference type="OrthoDB" id="9804933at2"/>
<dbReference type="InterPro" id="IPR036876">
    <property type="entry name" value="UVR_dom_sf"/>
</dbReference>
<dbReference type="Gene3D" id="3.40.1440.10">
    <property type="entry name" value="GIY-YIG endonuclease"/>
    <property type="match status" value="1"/>
</dbReference>
<dbReference type="InterPro" id="IPR035901">
    <property type="entry name" value="GIY-YIG_endonuc_sf"/>
</dbReference>
<dbReference type="AlphaFoldDB" id="A0A1M6F5V6"/>
<dbReference type="PANTHER" id="PTHR30562:SF1">
    <property type="entry name" value="UVRABC SYSTEM PROTEIN C"/>
    <property type="match status" value="1"/>
</dbReference>
<protein>
    <submittedName>
        <fullName evidence="8">Excinuclease ABC subunit C</fullName>
    </submittedName>
</protein>
<dbReference type="FunFam" id="3.40.1440.10:FF:000001">
    <property type="entry name" value="UvrABC system protein C"/>
    <property type="match status" value="1"/>
</dbReference>
<dbReference type="SMART" id="SM00465">
    <property type="entry name" value="GIYc"/>
    <property type="match status" value="1"/>
</dbReference>